<dbReference type="GeneID" id="20248595"/>
<protein>
    <recommendedName>
        <fullName evidence="2">Peptidase C45 hydrolase domain-containing protein</fullName>
    </recommendedName>
</protein>
<dbReference type="EMBL" id="KB201262">
    <property type="protein sequence ID" value="ESO98431.1"/>
    <property type="molecule type" value="Genomic_DNA"/>
</dbReference>
<sequence>MDWKLCIVGVVALCSQLTLIQARLDIPVFITNGSYYEVGFSVGKHFKTNIQDFYSLQKLIETKYLPFVRSEAGQKIFAGYLSTVRKSYPQYLEELIGISGGAEIPFIKIFSMAIHNELNAHIDGVWKTEHCTDVHVNNQNQVAIGHNEDADPLIKSRGYFVNATIIEGGKIQEQFTAYTYPGNLPGNAFSFNSAGLVFTLNGLYPKYVGDMKIPRNFVNRALLAQTTQDGVEKVLLSDGIGNAYAFSLNFADTSKKTTFNYEVSPVNKSTSLVSKIIINSKTTPVHDTTGYYYHFNKFEHADTVNIPQFPKNIVSSIHRQKRTKQLPIPTDITGIKNILGDTGDSLYPIYRTPRPSDDTSTVATAIFDITRCKVNVYTDNPKTSSGPVLKFTLPKC</sequence>
<dbReference type="Pfam" id="PF03417">
    <property type="entry name" value="AAT"/>
    <property type="match status" value="1"/>
</dbReference>
<evidence type="ECO:0000313" key="3">
    <source>
        <dbReference type="EMBL" id="ESO98431.1"/>
    </source>
</evidence>
<dbReference type="InterPro" id="IPR047794">
    <property type="entry name" value="C45_proenzyme-like"/>
</dbReference>
<feature type="domain" description="Peptidase C45 hydrolase" evidence="2">
    <location>
        <begin position="136"/>
        <end position="382"/>
    </location>
</feature>
<dbReference type="InterPro" id="IPR005079">
    <property type="entry name" value="Peptidase_C45_hydrolase"/>
</dbReference>
<dbReference type="STRING" id="225164.V4AXU0"/>
<gene>
    <name evidence="3" type="ORF">LOTGIDRAFT_231453</name>
</gene>
<dbReference type="Gene3D" id="3.60.60.10">
    <property type="entry name" value="Penicillin V Acylase, Chain A"/>
    <property type="match status" value="1"/>
</dbReference>
<evidence type="ECO:0000313" key="4">
    <source>
        <dbReference type="Proteomes" id="UP000030746"/>
    </source>
</evidence>
<keyword evidence="4" id="KW-1185">Reference proteome</keyword>
<dbReference type="Gene3D" id="1.10.10.2120">
    <property type="match status" value="1"/>
</dbReference>
<dbReference type="AlphaFoldDB" id="V4AXU0"/>
<name>V4AXU0_LOTGI</name>
<organism evidence="3 4">
    <name type="scientific">Lottia gigantea</name>
    <name type="common">Giant owl limpet</name>
    <dbReference type="NCBI Taxonomy" id="225164"/>
    <lineage>
        <taxon>Eukaryota</taxon>
        <taxon>Metazoa</taxon>
        <taxon>Spiralia</taxon>
        <taxon>Lophotrochozoa</taxon>
        <taxon>Mollusca</taxon>
        <taxon>Gastropoda</taxon>
        <taxon>Patellogastropoda</taxon>
        <taxon>Lottioidea</taxon>
        <taxon>Lottiidae</taxon>
        <taxon>Lottia</taxon>
    </lineage>
</organism>
<feature type="chain" id="PRO_5004717283" description="Peptidase C45 hydrolase domain-containing protein" evidence="1">
    <location>
        <begin position="23"/>
        <end position="396"/>
    </location>
</feature>
<dbReference type="PANTHER" id="PTHR34180">
    <property type="entry name" value="PEPTIDASE C45"/>
    <property type="match status" value="1"/>
</dbReference>
<dbReference type="InterPro" id="IPR047801">
    <property type="entry name" value="Peptidase_C45"/>
</dbReference>
<dbReference type="CTD" id="20248595"/>
<dbReference type="OrthoDB" id="189997at2759"/>
<dbReference type="KEGG" id="lgi:LOTGIDRAFT_231453"/>
<proteinExistence type="predicted"/>
<evidence type="ECO:0000256" key="1">
    <source>
        <dbReference type="SAM" id="SignalP"/>
    </source>
</evidence>
<dbReference type="HOGENOM" id="CLU_058523_0_0_1"/>
<feature type="signal peptide" evidence="1">
    <location>
        <begin position="1"/>
        <end position="22"/>
    </location>
</feature>
<reference evidence="3 4" key="1">
    <citation type="journal article" date="2013" name="Nature">
        <title>Insights into bilaterian evolution from three spiralian genomes.</title>
        <authorList>
            <person name="Simakov O."/>
            <person name="Marletaz F."/>
            <person name="Cho S.J."/>
            <person name="Edsinger-Gonzales E."/>
            <person name="Havlak P."/>
            <person name="Hellsten U."/>
            <person name="Kuo D.H."/>
            <person name="Larsson T."/>
            <person name="Lv J."/>
            <person name="Arendt D."/>
            <person name="Savage R."/>
            <person name="Osoegawa K."/>
            <person name="de Jong P."/>
            <person name="Grimwood J."/>
            <person name="Chapman J.A."/>
            <person name="Shapiro H."/>
            <person name="Aerts A."/>
            <person name="Otillar R.P."/>
            <person name="Terry A.Y."/>
            <person name="Boore J.L."/>
            <person name="Grigoriev I.V."/>
            <person name="Lindberg D.R."/>
            <person name="Seaver E.C."/>
            <person name="Weisblat D.A."/>
            <person name="Putnam N.H."/>
            <person name="Rokhsar D.S."/>
        </authorList>
    </citation>
    <scope>NUCLEOTIDE SEQUENCE [LARGE SCALE GENOMIC DNA]</scope>
</reference>
<dbReference type="OMA" id="PGFAGHC"/>
<keyword evidence="1" id="KW-0732">Signal</keyword>
<evidence type="ECO:0000259" key="2">
    <source>
        <dbReference type="Pfam" id="PF03417"/>
    </source>
</evidence>
<dbReference type="PANTHER" id="PTHR34180:SF1">
    <property type="entry name" value="BETA-ALANYL-DOPAMINE_CARCININE HYDROLASE"/>
    <property type="match status" value="1"/>
</dbReference>
<accession>V4AXU0</accession>
<dbReference type="RefSeq" id="XP_009051117.1">
    <property type="nucleotide sequence ID" value="XM_009052869.1"/>
</dbReference>
<dbReference type="Proteomes" id="UP000030746">
    <property type="component" value="Unassembled WGS sequence"/>
</dbReference>
<dbReference type="NCBIfam" id="NF040521">
    <property type="entry name" value="C45_proenzyme"/>
    <property type="match status" value="1"/>
</dbReference>